<geneLocation type="plasmid" evidence="4">
    <name>pPNK</name>
</geneLocation>
<sequence>MKNLILWLVACLSLGKAFALTHLKDEYLIAYGNPQAPVHVIHYFSFLCPNCSSLFQREFRELKNKFIDTDQVYWTFHPVPMDMLTLQGMECLQKLSPKEKQIFLEAILEETALEDPSLCACLMEKAMDVFKKPLPELQKKSYLSSTASFQDAFLFLSQKETITAVPTVEMNGKLYLKDIPDSQFIEQKLKELISHEKDV</sequence>
<dbReference type="KEGG" id="pnl:PNK_p0155"/>
<feature type="domain" description="Thioredoxin-like fold" evidence="2">
    <location>
        <begin position="28"/>
        <end position="183"/>
    </location>
</feature>
<dbReference type="Gene3D" id="3.40.30.10">
    <property type="entry name" value="Glutaredoxin"/>
    <property type="match status" value="1"/>
</dbReference>
<protein>
    <recommendedName>
        <fullName evidence="2">Thioredoxin-like fold domain-containing protein</fullName>
    </recommendedName>
</protein>
<dbReference type="PATRIC" id="fig|389348.3.peg.2925"/>
<evidence type="ECO:0000313" key="4">
    <source>
        <dbReference type="Proteomes" id="UP000069902"/>
    </source>
</evidence>
<evidence type="ECO:0000313" key="3">
    <source>
        <dbReference type="EMBL" id="CUI18207.1"/>
    </source>
</evidence>
<name>A0A0U5JIE5_9BACT</name>
<dbReference type="SUPFAM" id="SSF52833">
    <property type="entry name" value="Thioredoxin-like"/>
    <property type="match status" value="1"/>
</dbReference>
<dbReference type="RefSeq" id="WP_059062685.1">
    <property type="nucleotide sequence ID" value="NZ_LN879503.1"/>
</dbReference>
<dbReference type="Pfam" id="PF13462">
    <property type="entry name" value="Thioredoxin_4"/>
    <property type="match status" value="1"/>
</dbReference>
<proteinExistence type="predicted"/>
<dbReference type="EMBL" id="LN879503">
    <property type="protein sequence ID" value="CUI18207.1"/>
    <property type="molecule type" value="Genomic_DNA"/>
</dbReference>
<organism evidence="3 4">
    <name type="scientific">Candidatus Protochlamydia naegleriophila</name>
    <dbReference type="NCBI Taxonomy" id="389348"/>
    <lineage>
        <taxon>Bacteria</taxon>
        <taxon>Pseudomonadati</taxon>
        <taxon>Chlamydiota</taxon>
        <taxon>Chlamydiia</taxon>
        <taxon>Parachlamydiales</taxon>
        <taxon>Parachlamydiaceae</taxon>
        <taxon>Candidatus Protochlamydia</taxon>
    </lineage>
</organism>
<accession>A0A0U5JIE5</accession>
<keyword evidence="4" id="KW-1185">Reference proteome</keyword>
<dbReference type="Proteomes" id="UP000069902">
    <property type="component" value="Plasmid pPNK"/>
</dbReference>
<dbReference type="InterPro" id="IPR012336">
    <property type="entry name" value="Thioredoxin-like_fold"/>
</dbReference>
<feature type="chain" id="PRO_5006860498" description="Thioredoxin-like fold domain-containing protein" evidence="1">
    <location>
        <begin position="20"/>
        <end position="199"/>
    </location>
</feature>
<reference evidence="4" key="1">
    <citation type="submission" date="2015-09" db="EMBL/GenBank/DDBJ databases">
        <authorList>
            <person name="Bertelli C."/>
        </authorList>
    </citation>
    <scope>NUCLEOTIDE SEQUENCE [LARGE SCALE GENOMIC DNA]</scope>
    <source>
        <strain evidence="4">KNic</strain>
        <plasmid evidence="4">pPNK</plasmid>
    </source>
</reference>
<dbReference type="InterPro" id="IPR036249">
    <property type="entry name" value="Thioredoxin-like_sf"/>
</dbReference>
<evidence type="ECO:0000259" key="2">
    <source>
        <dbReference type="Pfam" id="PF13462"/>
    </source>
</evidence>
<feature type="signal peptide" evidence="1">
    <location>
        <begin position="1"/>
        <end position="19"/>
    </location>
</feature>
<dbReference type="InParanoid" id="A0A0U5JIE5"/>
<evidence type="ECO:0000256" key="1">
    <source>
        <dbReference type="SAM" id="SignalP"/>
    </source>
</evidence>
<dbReference type="AlphaFoldDB" id="A0A0U5JIE5"/>
<dbReference type="CDD" id="cd02972">
    <property type="entry name" value="DsbA_family"/>
    <property type="match status" value="1"/>
</dbReference>
<gene>
    <name evidence="3" type="ORF">PNK_p0155</name>
</gene>
<keyword evidence="1" id="KW-0732">Signal</keyword>